<protein>
    <recommendedName>
        <fullName evidence="3">GCN5 family acetyltransferase</fullName>
    </recommendedName>
</protein>
<keyword evidence="2" id="KW-1185">Reference proteome</keyword>
<gene>
    <name evidence="1" type="ORF">N865_16920</name>
</gene>
<evidence type="ECO:0008006" key="3">
    <source>
        <dbReference type="Google" id="ProtNLM"/>
    </source>
</evidence>
<accession>W9GHQ0</accession>
<dbReference type="Proteomes" id="UP000019489">
    <property type="component" value="Unassembled WGS sequence"/>
</dbReference>
<reference evidence="1 2" key="1">
    <citation type="submission" date="2013-08" db="EMBL/GenBank/DDBJ databases">
        <title>Intrasporangium oryzae NRRL B-24470.</title>
        <authorList>
            <person name="Liu H."/>
            <person name="Wang G."/>
        </authorList>
    </citation>
    <scope>NUCLEOTIDE SEQUENCE [LARGE SCALE GENOMIC DNA]</scope>
    <source>
        <strain evidence="1 2">NRRL B-24470</strain>
    </source>
</reference>
<comment type="caution">
    <text evidence="1">The sequence shown here is derived from an EMBL/GenBank/DDBJ whole genome shotgun (WGS) entry which is preliminary data.</text>
</comment>
<name>W9GHQ0_9MICO</name>
<dbReference type="STRING" id="1386089.N865_16920"/>
<evidence type="ECO:0000313" key="2">
    <source>
        <dbReference type="Proteomes" id="UP000019489"/>
    </source>
</evidence>
<dbReference type="RefSeq" id="WP_034800582.1">
    <property type="nucleotide sequence ID" value="NZ_AWSA01000002.1"/>
</dbReference>
<evidence type="ECO:0000313" key="1">
    <source>
        <dbReference type="EMBL" id="EWT03414.1"/>
    </source>
</evidence>
<dbReference type="OrthoDB" id="153065at2"/>
<dbReference type="eggNOG" id="ENOG5032SCT">
    <property type="taxonomic scope" value="Bacteria"/>
</dbReference>
<sequence length="236" mass="25281">MDDRVMLAARNNALWCDAVCRTHGLRTTLDDSLWSSATRTPPYYPDAVTLAPTVSEYDVLARVDANDGCSVKDSFSTLDLTMEDFARLVVGQWVWLDGDTDAATRSEGRLWSSVSSPAELGQWQRAWSRGEDDAAIFRSSLLTEAGIHFLAAREPGDGPDGPVVAGAILSVTGAVAGVSNLFDINGDETRTWREVAARAHSLTGGLPLVGWDAGDSLERALAAGCTALGPLTVWIR</sequence>
<dbReference type="AlphaFoldDB" id="W9GHQ0"/>
<organism evidence="1 2">
    <name type="scientific">Intrasporangium oryzae NRRL B-24470</name>
    <dbReference type="NCBI Taxonomy" id="1386089"/>
    <lineage>
        <taxon>Bacteria</taxon>
        <taxon>Bacillati</taxon>
        <taxon>Actinomycetota</taxon>
        <taxon>Actinomycetes</taxon>
        <taxon>Micrococcales</taxon>
        <taxon>Intrasporangiaceae</taxon>
        <taxon>Intrasporangium</taxon>
    </lineage>
</organism>
<proteinExistence type="predicted"/>
<dbReference type="EMBL" id="AWSA01000002">
    <property type="protein sequence ID" value="EWT03414.1"/>
    <property type="molecule type" value="Genomic_DNA"/>
</dbReference>
<dbReference type="PATRIC" id="fig|1386089.3.peg.213"/>